<name>A0A1H9W5W1_9ACTN</name>
<evidence type="ECO:0000313" key="2">
    <source>
        <dbReference type="EMBL" id="SES29356.1"/>
    </source>
</evidence>
<evidence type="ECO:0000259" key="1">
    <source>
        <dbReference type="Pfam" id="PF01738"/>
    </source>
</evidence>
<proteinExistence type="predicted"/>
<dbReference type="Proteomes" id="UP000182841">
    <property type="component" value="Unassembled WGS sequence"/>
</dbReference>
<dbReference type="Pfam" id="PF01738">
    <property type="entry name" value="DLH"/>
    <property type="match status" value="1"/>
</dbReference>
<sequence>MPTETMETVRIRTGGGTVLTGDLQVPDRVTGAVLFAHGSGSSRFSPRNRAVAAALREEGLATLLLDLLTEDEERIDAATAEHRFDIPLLGRRLVAAVDELTRHGRTAGLPVGLFGASTGAAAALTAAAERPGTVYAVVSRGGRPDLAGDTLPQVLAPVLLIVGGDDHQVLRLNEAAAERLRAPHRIHIVPGATHLFEEPGTLEEVARVAAGWFALPPTTDGE</sequence>
<feature type="domain" description="Dienelactone hydrolase" evidence="1">
    <location>
        <begin position="49"/>
        <end position="202"/>
    </location>
</feature>
<organism evidence="2 3">
    <name type="scientific">Streptomyces qinglanensis</name>
    <dbReference type="NCBI Taxonomy" id="943816"/>
    <lineage>
        <taxon>Bacteria</taxon>
        <taxon>Bacillati</taxon>
        <taxon>Actinomycetota</taxon>
        <taxon>Actinomycetes</taxon>
        <taxon>Kitasatosporales</taxon>
        <taxon>Streptomycetaceae</taxon>
        <taxon>Streptomyces</taxon>
    </lineage>
</organism>
<protein>
    <submittedName>
        <fullName evidence="2">Dienelactone hydrolase</fullName>
    </submittedName>
</protein>
<dbReference type="PANTHER" id="PTHR13136">
    <property type="entry name" value="TESTIS DEVELOPMENT PROTEIN PRTD"/>
    <property type="match status" value="1"/>
</dbReference>
<gene>
    <name evidence="2" type="ORF">SAMN05421870_11583</name>
</gene>
<reference evidence="3" key="1">
    <citation type="submission" date="2016-10" db="EMBL/GenBank/DDBJ databases">
        <authorList>
            <person name="Varghese N."/>
            <person name="Submissions S."/>
        </authorList>
    </citation>
    <scope>NUCLEOTIDE SEQUENCE [LARGE SCALE GENOMIC DNA]</scope>
    <source>
        <strain evidence="3">CGMCC 4.6825</strain>
    </source>
</reference>
<dbReference type="PANTHER" id="PTHR13136:SF11">
    <property type="entry name" value="TESTIS-EXPRESSED PROTEIN 30"/>
    <property type="match status" value="1"/>
</dbReference>
<dbReference type="AlphaFoldDB" id="A0A1H9W5W1"/>
<accession>A0A1H9W5W1</accession>
<dbReference type="STRING" id="943816.AN217_00560"/>
<dbReference type="EMBL" id="FOGO01000015">
    <property type="protein sequence ID" value="SES29356.1"/>
    <property type="molecule type" value="Genomic_DNA"/>
</dbReference>
<dbReference type="InterPro" id="IPR029058">
    <property type="entry name" value="AB_hydrolase_fold"/>
</dbReference>
<dbReference type="SUPFAM" id="SSF53474">
    <property type="entry name" value="alpha/beta-Hydrolases"/>
    <property type="match status" value="1"/>
</dbReference>
<dbReference type="GO" id="GO:0016787">
    <property type="term" value="F:hydrolase activity"/>
    <property type="evidence" value="ECO:0007669"/>
    <property type="project" value="UniProtKB-KW"/>
</dbReference>
<dbReference type="InterPro" id="IPR002925">
    <property type="entry name" value="Dienelactn_hydro"/>
</dbReference>
<evidence type="ECO:0000313" key="3">
    <source>
        <dbReference type="Proteomes" id="UP000182841"/>
    </source>
</evidence>
<dbReference type="Gene3D" id="3.40.50.1820">
    <property type="entry name" value="alpha/beta hydrolase"/>
    <property type="match status" value="1"/>
</dbReference>
<keyword evidence="3" id="KW-1185">Reference proteome</keyword>
<keyword evidence="2" id="KW-0378">Hydrolase</keyword>
<dbReference type="InterPro" id="IPR026555">
    <property type="entry name" value="NSL3/Tex30"/>
</dbReference>